<dbReference type="OrthoDB" id="2689950at2759"/>
<dbReference type="EMBL" id="KN827395">
    <property type="protein sequence ID" value="KIK76605.1"/>
    <property type="molecule type" value="Genomic_DNA"/>
</dbReference>
<dbReference type="Proteomes" id="UP000054538">
    <property type="component" value="Unassembled WGS sequence"/>
</dbReference>
<gene>
    <name evidence="1" type="ORF">PAXRUDRAFT_65447</name>
</gene>
<reference evidence="2" key="2">
    <citation type="submission" date="2015-01" db="EMBL/GenBank/DDBJ databases">
        <title>Evolutionary Origins and Diversification of the Mycorrhizal Mutualists.</title>
        <authorList>
            <consortium name="DOE Joint Genome Institute"/>
            <consortium name="Mycorrhizal Genomics Consortium"/>
            <person name="Kohler A."/>
            <person name="Kuo A."/>
            <person name="Nagy L.G."/>
            <person name="Floudas D."/>
            <person name="Copeland A."/>
            <person name="Barry K.W."/>
            <person name="Cichocki N."/>
            <person name="Veneault-Fourrey C."/>
            <person name="LaButti K."/>
            <person name="Lindquist E.A."/>
            <person name="Lipzen A."/>
            <person name="Lundell T."/>
            <person name="Morin E."/>
            <person name="Murat C."/>
            <person name="Riley R."/>
            <person name="Ohm R."/>
            <person name="Sun H."/>
            <person name="Tunlid A."/>
            <person name="Henrissat B."/>
            <person name="Grigoriev I.V."/>
            <person name="Hibbett D.S."/>
            <person name="Martin F."/>
        </authorList>
    </citation>
    <scope>NUCLEOTIDE SEQUENCE [LARGE SCALE GENOMIC DNA]</scope>
    <source>
        <strain evidence="2">Ve08.2h10</strain>
    </source>
</reference>
<feature type="non-terminal residue" evidence="1">
    <location>
        <position position="1"/>
    </location>
</feature>
<feature type="non-terminal residue" evidence="1">
    <location>
        <position position="124"/>
    </location>
</feature>
<protein>
    <submittedName>
        <fullName evidence="1">Uncharacterized protein</fullName>
    </submittedName>
</protein>
<dbReference type="AlphaFoldDB" id="A0A0D0DFP3"/>
<dbReference type="InParanoid" id="A0A0D0DFP3"/>
<sequence>GLTIEGKKVYAHKDLPDPTRCYKGQCIRKTHMVKDCPKEKDLCGTCGKEHPTKDCTVTDLGEFFCINCNEKGHPTWGCNCKTFKDTRDKLHTKNKEARYKYFPNPDDQSTWITTEDTNNSMHEP</sequence>
<organism evidence="1 2">
    <name type="scientific">Paxillus rubicundulus Ve08.2h10</name>
    <dbReference type="NCBI Taxonomy" id="930991"/>
    <lineage>
        <taxon>Eukaryota</taxon>
        <taxon>Fungi</taxon>
        <taxon>Dikarya</taxon>
        <taxon>Basidiomycota</taxon>
        <taxon>Agaricomycotina</taxon>
        <taxon>Agaricomycetes</taxon>
        <taxon>Agaricomycetidae</taxon>
        <taxon>Boletales</taxon>
        <taxon>Paxilineae</taxon>
        <taxon>Paxillaceae</taxon>
        <taxon>Paxillus</taxon>
    </lineage>
</organism>
<reference evidence="1 2" key="1">
    <citation type="submission" date="2014-04" db="EMBL/GenBank/DDBJ databases">
        <authorList>
            <consortium name="DOE Joint Genome Institute"/>
            <person name="Kuo A."/>
            <person name="Kohler A."/>
            <person name="Jargeat P."/>
            <person name="Nagy L.G."/>
            <person name="Floudas D."/>
            <person name="Copeland A."/>
            <person name="Barry K.W."/>
            <person name="Cichocki N."/>
            <person name="Veneault-Fourrey C."/>
            <person name="LaButti K."/>
            <person name="Lindquist E.A."/>
            <person name="Lipzen A."/>
            <person name="Lundell T."/>
            <person name="Morin E."/>
            <person name="Murat C."/>
            <person name="Sun H."/>
            <person name="Tunlid A."/>
            <person name="Henrissat B."/>
            <person name="Grigoriev I.V."/>
            <person name="Hibbett D.S."/>
            <person name="Martin F."/>
            <person name="Nordberg H.P."/>
            <person name="Cantor M.N."/>
            <person name="Hua S.X."/>
        </authorList>
    </citation>
    <scope>NUCLEOTIDE SEQUENCE [LARGE SCALE GENOMIC DNA]</scope>
    <source>
        <strain evidence="1 2">Ve08.2h10</strain>
    </source>
</reference>
<evidence type="ECO:0000313" key="2">
    <source>
        <dbReference type="Proteomes" id="UP000054538"/>
    </source>
</evidence>
<keyword evidence="2" id="KW-1185">Reference proteome</keyword>
<proteinExistence type="predicted"/>
<dbReference type="HOGENOM" id="CLU_138299_0_0_1"/>
<name>A0A0D0DFP3_9AGAM</name>
<evidence type="ECO:0000313" key="1">
    <source>
        <dbReference type="EMBL" id="KIK76605.1"/>
    </source>
</evidence>
<dbReference type="STRING" id="930991.A0A0D0DFP3"/>
<accession>A0A0D0DFP3</accession>